<dbReference type="SUPFAM" id="SSF102114">
    <property type="entry name" value="Radical SAM enzymes"/>
    <property type="match status" value="1"/>
</dbReference>
<accession>A0A383BL80</accession>
<organism evidence="1">
    <name type="scientific">marine metagenome</name>
    <dbReference type="NCBI Taxonomy" id="408172"/>
    <lineage>
        <taxon>unclassified sequences</taxon>
        <taxon>metagenomes</taxon>
        <taxon>ecological metagenomes</taxon>
    </lineage>
</organism>
<feature type="non-terminal residue" evidence="1">
    <location>
        <position position="245"/>
    </location>
</feature>
<dbReference type="AlphaFoldDB" id="A0A383BL80"/>
<evidence type="ECO:0008006" key="2">
    <source>
        <dbReference type="Google" id="ProtNLM"/>
    </source>
</evidence>
<dbReference type="Gene3D" id="3.20.20.70">
    <property type="entry name" value="Aldolase class I"/>
    <property type="match status" value="1"/>
</dbReference>
<dbReference type="InterPro" id="IPR058240">
    <property type="entry name" value="rSAM_sf"/>
</dbReference>
<gene>
    <name evidence="1" type="ORF">METZ01_LOCUS473751</name>
</gene>
<protein>
    <recommendedName>
        <fullName evidence="2">Radical SAM core domain-containing protein</fullName>
    </recommendedName>
</protein>
<sequence>KQNGGYENLISDGRNHFTHEHKESQLFGYQEHNPYIEAFWKWWESDLHKTLKELRVTGGEPMMSADMWKLFDWFKDNHGKSETRLAINSNLCPKDALMDQMIEKSHYVKHFHVYTSNESLGGHSEYIRDGMDWIKWCNNIDRLCTEGNVEGFHMMCTINSLCLFSLTDFLDLMLDYKFKYGKDFPTFTLNILRFPSFQSPLVLPEDIRTERKEELQKWLDRNKDNELLHQMEINQTQRLIDYLDV</sequence>
<dbReference type="EMBL" id="UINC01201520">
    <property type="protein sequence ID" value="SVE20897.1"/>
    <property type="molecule type" value="Genomic_DNA"/>
</dbReference>
<feature type="non-terminal residue" evidence="1">
    <location>
        <position position="1"/>
    </location>
</feature>
<dbReference type="InterPro" id="IPR013785">
    <property type="entry name" value="Aldolase_TIM"/>
</dbReference>
<proteinExistence type="predicted"/>
<name>A0A383BL80_9ZZZZ</name>
<evidence type="ECO:0000313" key="1">
    <source>
        <dbReference type="EMBL" id="SVE20897.1"/>
    </source>
</evidence>
<reference evidence="1" key="1">
    <citation type="submission" date="2018-05" db="EMBL/GenBank/DDBJ databases">
        <authorList>
            <person name="Lanie J.A."/>
            <person name="Ng W.-L."/>
            <person name="Kazmierczak K.M."/>
            <person name="Andrzejewski T.M."/>
            <person name="Davidsen T.M."/>
            <person name="Wayne K.J."/>
            <person name="Tettelin H."/>
            <person name="Glass J.I."/>
            <person name="Rusch D."/>
            <person name="Podicherti R."/>
            <person name="Tsui H.-C.T."/>
            <person name="Winkler M.E."/>
        </authorList>
    </citation>
    <scope>NUCLEOTIDE SEQUENCE</scope>
</reference>